<keyword evidence="2" id="KW-0479">Metal-binding</keyword>
<evidence type="ECO:0000256" key="3">
    <source>
        <dbReference type="ARBA" id="ARBA00023004"/>
    </source>
</evidence>
<sequence length="270" mass="30375">MARVRRNILKSLLGTGLILTLAPFLSWGRFLYRETGERRIRQKVANIREIPPNSDITFPFPRTNDPKIDSDPFRQYTLIHLPEGELKAFSKVCVHLWCLWGYFPDRRQMQCPCHGSVYNPDSGVAIAGPAALQPYPNNALPELKVEVDENGDIYVSQPDGTVGVGREWKKYLVPIQQLAASSPNQETVAYAPLWKNLEPDEVKSLIGGYGVKLETAYGFRKEGRNTSFLTVSETNLNDVDAVYAIEVRGRPGELVKLAEDDRVIIAMLRS</sequence>
<evidence type="ECO:0000313" key="8">
    <source>
        <dbReference type="Proteomes" id="UP000608579"/>
    </source>
</evidence>
<evidence type="ECO:0000256" key="4">
    <source>
        <dbReference type="ARBA" id="ARBA00023014"/>
    </source>
</evidence>
<evidence type="ECO:0000256" key="5">
    <source>
        <dbReference type="ARBA" id="ARBA00023157"/>
    </source>
</evidence>
<dbReference type="EMBL" id="DQVM01000099">
    <property type="protein sequence ID" value="HIQ29920.1"/>
    <property type="molecule type" value="Genomic_DNA"/>
</dbReference>
<dbReference type="GO" id="GO:0051537">
    <property type="term" value="F:2 iron, 2 sulfur cluster binding"/>
    <property type="evidence" value="ECO:0007669"/>
    <property type="project" value="UniProtKB-KW"/>
</dbReference>
<dbReference type="Gene3D" id="2.102.10.10">
    <property type="entry name" value="Rieske [2Fe-2S] iron-sulphur domain"/>
    <property type="match status" value="1"/>
</dbReference>
<dbReference type="InterPro" id="IPR017941">
    <property type="entry name" value="Rieske_2Fe-2S"/>
</dbReference>
<protein>
    <recommendedName>
        <fullName evidence="6">Rieske domain-containing protein</fullName>
    </recommendedName>
</protein>
<keyword evidence="4" id="KW-0411">Iron-sulfur</keyword>
<name>A0A832ZW11_CALS0</name>
<proteinExistence type="predicted"/>
<evidence type="ECO:0000259" key="6">
    <source>
        <dbReference type="PROSITE" id="PS51296"/>
    </source>
</evidence>
<dbReference type="PROSITE" id="PS51296">
    <property type="entry name" value="RIESKE"/>
    <property type="match status" value="1"/>
</dbReference>
<dbReference type="PANTHER" id="PTHR10134">
    <property type="entry name" value="CYTOCHROME B-C1 COMPLEX SUBUNIT RIESKE, MITOCHONDRIAL"/>
    <property type="match status" value="1"/>
</dbReference>
<dbReference type="InterPro" id="IPR036922">
    <property type="entry name" value="Rieske_2Fe-2S_sf"/>
</dbReference>
<reference evidence="7" key="1">
    <citation type="journal article" date="2020" name="ISME J.">
        <title>Gammaproteobacteria mediating utilization of methyl-, sulfur- and petroleum organic compounds in deep ocean hydrothermal plumes.</title>
        <authorList>
            <person name="Zhou Z."/>
            <person name="Liu Y."/>
            <person name="Pan J."/>
            <person name="Cron B.R."/>
            <person name="Toner B.M."/>
            <person name="Anantharaman K."/>
            <person name="Breier J.A."/>
            <person name="Dick G.J."/>
            <person name="Li M."/>
        </authorList>
    </citation>
    <scope>NUCLEOTIDE SEQUENCE</scope>
    <source>
        <strain evidence="7">SZUA-1515</strain>
    </source>
</reference>
<accession>A0A832ZW11</accession>
<evidence type="ECO:0000256" key="2">
    <source>
        <dbReference type="ARBA" id="ARBA00022723"/>
    </source>
</evidence>
<dbReference type="SUPFAM" id="SSF50022">
    <property type="entry name" value="ISP domain"/>
    <property type="match status" value="1"/>
</dbReference>
<dbReference type="Proteomes" id="UP000608579">
    <property type="component" value="Unassembled WGS sequence"/>
</dbReference>
<dbReference type="InterPro" id="IPR014349">
    <property type="entry name" value="Rieske_Fe-S_prot"/>
</dbReference>
<feature type="domain" description="Rieske" evidence="6">
    <location>
        <begin position="42"/>
        <end position="136"/>
    </location>
</feature>
<comment type="caution">
    <text evidence="7">The sequence shown here is derived from an EMBL/GenBank/DDBJ whole genome shotgun (WGS) entry which is preliminary data.</text>
</comment>
<gene>
    <name evidence="7" type="ORF">EYH45_05085</name>
</gene>
<evidence type="ECO:0000256" key="1">
    <source>
        <dbReference type="ARBA" id="ARBA00022714"/>
    </source>
</evidence>
<dbReference type="Pfam" id="PF00355">
    <property type="entry name" value="Rieske"/>
    <property type="match status" value="1"/>
</dbReference>
<organism evidence="7 8">
    <name type="scientific">Caldiarchaeum subterraneum</name>
    <dbReference type="NCBI Taxonomy" id="311458"/>
    <lineage>
        <taxon>Archaea</taxon>
        <taxon>Nitrososphaerota</taxon>
        <taxon>Candidatus Caldarchaeales</taxon>
        <taxon>Candidatus Caldarchaeaceae</taxon>
        <taxon>Candidatus Caldarchaeum</taxon>
    </lineage>
</organism>
<dbReference type="GO" id="GO:0046872">
    <property type="term" value="F:metal ion binding"/>
    <property type="evidence" value="ECO:0007669"/>
    <property type="project" value="UniProtKB-KW"/>
</dbReference>
<keyword evidence="1" id="KW-0001">2Fe-2S</keyword>
<dbReference type="AlphaFoldDB" id="A0A832ZW11"/>
<keyword evidence="5" id="KW-1015">Disulfide bond</keyword>
<evidence type="ECO:0000313" key="7">
    <source>
        <dbReference type="EMBL" id="HIQ29920.1"/>
    </source>
</evidence>
<keyword evidence="3" id="KW-0408">Iron</keyword>